<dbReference type="PROSITE" id="PS51105">
    <property type="entry name" value="PTS_EIIC_TYPE_3"/>
    <property type="match status" value="1"/>
</dbReference>
<feature type="transmembrane region" description="Helical" evidence="9">
    <location>
        <begin position="223"/>
        <end position="244"/>
    </location>
</feature>
<dbReference type="InterPro" id="IPR003352">
    <property type="entry name" value="PTS_EIIC"/>
</dbReference>
<evidence type="ECO:0000256" key="9">
    <source>
        <dbReference type="SAM" id="Phobius"/>
    </source>
</evidence>
<feature type="transmembrane region" description="Helical" evidence="9">
    <location>
        <begin position="72"/>
        <end position="99"/>
    </location>
</feature>
<dbReference type="PANTHER" id="PTHR33989:SF4">
    <property type="entry name" value="PTS SYSTEM N,N'-DIACETYLCHITOBIOSE-SPECIFIC EIIC COMPONENT"/>
    <property type="match status" value="1"/>
</dbReference>
<evidence type="ECO:0000256" key="6">
    <source>
        <dbReference type="ARBA" id="ARBA00022989"/>
    </source>
</evidence>
<comment type="subcellular location">
    <subcellularLocation>
        <location evidence="1">Cell membrane</location>
        <topology evidence="1">Multi-pass membrane protein</topology>
    </subcellularLocation>
</comment>
<evidence type="ECO:0000313" key="12">
    <source>
        <dbReference type="Proteomes" id="UP000198970"/>
    </source>
</evidence>
<evidence type="ECO:0000256" key="2">
    <source>
        <dbReference type="ARBA" id="ARBA00022448"/>
    </source>
</evidence>
<comment type="function">
    <text evidence="8">The phosphoenolpyruvate-dependent sugar phosphotransferase system (PTS), a major carbohydrate active -transport system, catalyzes the phosphorylation of incoming sugar substrates concomitant with their translocation across the cell membrane.</text>
</comment>
<organism evidence="11 12">
    <name type="scientific">Lacrimispora sphenoides JCM 1415</name>
    <dbReference type="NCBI Taxonomy" id="1297793"/>
    <lineage>
        <taxon>Bacteria</taxon>
        <taxon>Bacillati</taxon>
        <taxon>Bacillota</taxon>
        <taxon>Clostridia</taxon>
        <taxon>Lachnospirales</taxon>
        <taxon>Lachnospiraceae</taxon>
        <taxon>Lacrimispora</taxon>
    </lineage>
</organism>
<feature type="transmembrane region" description="Helical" evidence="9">
    <location>
        <begin position="407"/>
        <end position="430"/>
    </location>
</feature>
<feature type="transmembrane region" description="Helical" evidence="9">
    <location>
        <begin position="335"/>
        <end position="355"/>
    </location>
</feature>
<feature type="transmembrane region" description="Helical" evidence="9">
    <location>
        <begin position="180"/>
        <end position="203"/>
    </location>
</feature>
<sequence length="473" mass="50237">MNTIVKFIERKFLPVAVVIGSQKHLLALRDAFINLMPLTMAGSMAVLLNALLRDIPNTYLGTGNGVTTFPLVSWIISLNGIVWGGTLAVMGIMLSITLGYTIAKSYDVNKVAGAIVSLAAYLMGLPQSASTSTTLTLSDVLPANIADMIQASGATIATADGVSTITVTGSAWGFFNFSGYFGAAGMFTVILFSFLSVIIFAKLMRKNITIKLPESVPPAVSRAFSAIIPGVISLYGSAIIYFVLKQSWALGTQPVSDWITEHIQQPLLGISQGYGSVFIIVLLVHLLWFFGLHGTNIMGAVLNSTYGVAQLQNLAAYESGAEIPYKWVSGSFEAFVWPGGAGVTIALIASILILSKRADYKMVGKLGLGPGLFNINEPIMFGIPVVLNPLLIVPFILAPLATATISYFATIWGLVSPVVISVPWVMPVFLSGFLATAGDWRSLVLTAVNMVVAFAIWAPFIIAANGVDSPSEN</sequence>
<evidence type="ECO:0000256" key="7">
    <source>
        <dbReference type="ARBA" id="ARBA00023136"/>
    </source>
</evidence>
<keyword evidence="12" id="KW-1185">Reference proteome</keyword>
<dbReference type="EMBL" id="LT630003">
    <property type="protein sequence ID" value="SEU06394.1"/>
    <property type="molecule type" value="Genomic_DNA"/>
</dbReference>
<feature type="transmembrane region" description="Helical" evidence="9">
    <location>
        <begin position="111"/>
        <end position="129"/>
    </location>
</feature>
<dbReference type="InterPro" id="IPR051088">
    <property type="entry name" value="PTS_Sugar-EIIC/EIIB"/>
</dbReference>
<dbReference type="NCBIfam" id="TIGR00410">
    <property type="entry name" value="lacE"/>
    <property type="match status" value="1"/>
</dbReference>
<gene>
    <name evidence="11" type="ORF">SAMN02745906_4550</name>
</gene>
<reference evidence="11 12" key="1">
    <citation type="submission" date="2016-10" db="EMBL/GenBank/DDBJ databases">
        <authorList>
            <person name="Varghese N."/>
            <person name="Submissions S."/>
        </authorList>
    </citation>
    <scope>NUCLEOTIDE SEQUENCE [LARGE SCALE GENOMIC DNA]</scope>
    <source>
        <strain evidence="11 12">ATCC 19403</strain>
    </source>
</reference>
<feature type="transmembrane region" description="Helical" evidence="9">
    <location>
        <begin position="273"/>
        <end position="290"/>
    </location>
</feature>
<evidence type="ECO:0000313" key="11">
    <source>
        <dbReference type="EMBL" id="SEU06394.1"/>
    </source>
</evidence>
<keyword evidence="2 8" id="KW-0813">Transport</keyword>
<dbReference type="RefSeq" id="WP_100043575.1">
    <property type="nucleotide sequence ID" value="NZ_LT630003.1"/>
</dbReference>
<evidence type="ECO:0000256" key="8">
    <source>
        <dbReference type="PIRNR" id="PIRNR006351"/>
    </source>
</evidence>
<evidence type="ECO:0000256" key="4">
    <source>
        <dbReference type="ARBA" id="ARBA00022597"/>
    </source>
</evidence>
<proteinExistence type="predicted"/>
<dbReference type="PANTHER" id="PTHR33989">
    <property type="match status" value="1"/>
</dbReference>
<evidence type="ECO:0000256" key="1">
    <source>
        <dbReference type="ARBA" id="ARBA00004651"/>
    </source>
</evidence>
<evidence type="ECO:0000256" key="5">
    <source>
        <dbReference type="ARBA" id="ARBA00022692"/>
    </source>
</evidence>
<keyword evidence="3 8" id="KW-1003">Cell membrane</keyword>
<feature type="transmembrane region" description="Helical" evidence="9">
    <location>
        <begin position="442"/>
        <end position="464"/>
    </location>
</feature>
<evidence type="ECO:0000256" key="3">
    <source>
        <dbReference type="ARBA" id="ARBA00022475"/>
    </source>
</evidence>
<protein>
    <recommendedName>
        <fullName evidence="8">Permease IIC component</fullName>
    </recommendedName>
</protein>
<feature type="transmembrane region" description="Helical" evidence="9">
    <location>
        <begin position="31"/>
        <end position="52"/>
    </location>
</feature>
<dbReference type="Pfam" id="PF02378">
    <property type="entry name" value="PTS_EIIC"/>
    <property type="match status" value="1"/>
</dbReference>
<keyword evidence="4 8" id="KW-0762">Sugar transport</keyword>
<dbReference type="Proteomes" id="UP000198970">
    <property type="component" value="Chromosome I"/>
</dbReference>
<keyword evidence="7 8" id="KW-0472">Membrane</keyword>
<feature type="domain" description="PTS EIIC type-3" evidence="10">
    <location>
        <begin position="8"/>
        <end position="460"/>
    </location>
</feature>
<evidence type="ECO:0000259" key="10">
    <source>
        <dbReference type="PROSITE" id="PS51105"/>
    </source>
</evidence>
<dbReference type="InterPro" id="IPR004796">
    <property type="entry name" value="PTS_IIC_cello"/>
</dbReference>
<keyword evidence="6 9" id="KW-1133">Transmembrane helix</keyword>
<feature type="transmembrane region" description="Helical" evidence="9">
    <location>
        <begin position="379"/>
        <end position="401"/>
    </location>
</feature>
<dbReference type="InterPro" id="IPR004501">
    <property type="entry name" value="PTS_EIIC_3"/>
</dbReference>
<keyword evidence="5 9" id="KW-0812">Transmembrane</keyword>
<accession>A0ABY1CJ23</accession>
<name>A0ABY1CJ23_9FIRM</name>
<dbReference type="PIRSF" id="PIRSF006351">
    <property type="entry name" value="PTS_EIIC-Cellobiose"/>
    <property type="match status" value="1"/>
</dbReference>